<name>A0A314UPB1_PRUYE</name>
<comment type="caution">
    <text evidence="2">The sequence shown here is derived from an EMBL/GenBank/DDBJ whole genome shotgun (WGS) entry which is preliminary data.</text>
</comment>
<evidence type="ECO:0000256" key="1">
    <source>
        <dbReference type="SAM" id="MobiDB-lite"/>
    </source>
</evidence>
<feature type="compositionally biased region" description="Low complexity" evidence="1">
    <location>
        <begin position="1"/>
        <end position="18"/>
    </location>
</feature>
<feature type="region of interest" description="Disordered" evidence="1">
    <location>
        <begin position="1"/>
        <end position="30"/>
    </location>
</feature>
<reference evidence="2 3" key="1">
    <citation type="submission" date="2018-02" db="EMBL/GenBank/DDBJ databases">
        <title>Draft genome of wild Prunus yedoensis var. nudiflora.</title>
        <authorList>
            <person name="Baek S."/>
            <person name="Kim J.-H."/>
            <person name="Choi K."/>
            <person name="Kim G.-B."/>
            <person name="Cho A."/>
            <person name="Jang H."/>
            <person name="Shin C.-H."/>
            <person name="Yu H.-J."/>
            <person name="Mun J.-H."/>
        </authorList>
    </citation>
    <scope>NUCLEOTIDE SEQUENCE [LARGE SCALE GENOMIC DNA]</scope>
    <source>
        <strain evidence="3">cv. Jeju island</strain>
        <tissue evidence="2">Leaf</tissue>
    </source>
</reference>
<accession>A0A314UPB1</accession>
<dbReference type="EMBL" id="PJQY01003283">
    <property type="protein sequence ID" value="PQM38728.1"/>
    <property type="molecule type" value="Genomic_DNA"/>
</dbReference>
<gene>
    <name evidence="2" type="ORF">Pyn_06346</name>
</gene>
<evidence type="ECO:0000313" key="2">
    <source>
        <dbReference type="EMBL" id="PQM38728.1"/>
    </source>
</evidence>
<evidence type="ECO:0000313" key="3">
    <source>
        <dbReference type="Proteomes" id="UP000250321"/>
    </source>
</evidence>
<keyword evidence="3" id="KW-1185">Reference proteome</keyword>
<dbReference type="AlphaFoldDB" id="A0A314UPB1"/>
<sequence>MAESNEGSTSQTTSTSNSEGKRKRGPTEMNQIQIKKRKGKMIKVLFNSKGEASGQAGRKGYVGVAEDLYEKNVVEKGEEIDRALLWKYARKDKNGEIVDKEVALMAEKILSTN</sequence>
<organism evidence="2 3">
    <name type="scientific">Prunus yedoensis var. nudiflora</name>
    <dbReference type="NCBI Taxonomy" id="2094558"/>
    <lineage>
        <taxon>Eukaryota</taxon>
        <taxon>Viridiplantae</taxon>
        <taxon>Streptophyta</taxon>
        <taxon>Embryophyta</taxon>
        <taxon>Tracheophyta</taxon>
        <taxon>Spermatophyta</taxon>
        <taxon>Magnoliopsida</taxon>
        <taxon>eudicotyledons</taxon>
        <taxon>Gunneridae</taxon>
        <taxon>Pentapetalae</taxon>
        <taxon>rosids</taxon>
        <taxon>fabids</taxon>
        <taxon>Rosales</taxon>
        <taxon>Rosaceae</taxon>
        <taxon>Amygdaloideae</taxon>
        <taxon>Amygdaleae</taxon>
        <taxon>Prunus</taxon>
    </lineage>
</organism>
<proteinExistence type="predicted"/>
<protein>
    <submittedName>
        <fullName evidence="2">Uncharacterized protein</fullName>
    </submittedName>
</protein>
<dbReference type="Proteomes" id="UP000250321">
    <property type="component" value="Unassembled WGS sequence"/>
</dbReference>